<proteinExistence type="predicted"/>
<dbReference type="InterPro" id="IPR028994">
    <property type="entry name" value="Integrin_alpha_N"/>
</dbReference>
<evidence type="ECO:0000256" key="2">
    <source>
        <dbReference type="ARBA" id="ARBA00022737"/>
    </source>
</evidence>
<dbReference type="Gene3D" id="2.130.10.130">
    <property type="entry name" value="Integrin alpha, N-terminal"/>
    <property type="match status" value="3"/>
</dbReference>
<reference evidence="5" key="1">
    <citation type="submission" date="2022-11" db="EMBL/GenBank/DDBJ databases">
        <title>Dyadobacter pollutisoli sp. nov., isolated from plastic dumped soil.</title>
        <authorList>
            <person name="Kim J.M."/>
            <person name="Kim K.R."/>
            <person name="Lee J.K."/>
            <person name="Hao L."/>
            <person name="Jeon C.O."/>
        </authorList>
    </citation>
    <scope>NUCLEOTIDE SEQUENCE</scope>
    <source>
        <strain evidence="5">U1</strain>
    </source>
</reference>
<sequence>MIEKIKSPAVAGALLVQALLFLSCNKSEKQEGLFKELGASETGIDFVNKVEDREDINIFNYRNFYNGGGVAIGDINNDGLPDIYFTANMGENKLYLNKGNWKFEDITEKAGVAEPTKWSTGVVMVDVNGDKLLDIYVCNAGYQKFVNKQGNSLYINNGDLTFTESAAKYGLNESGYTTHAAFLDYDMDGDLDAYILNNSFIPVNTLNYANDRNLRAKDWPVKDFLKGGGDKLLRNDNGKFVNVSEEAGIYGSLIGFGLGVTVGDINGDQYPDIYVSNDFYERDYFYINQKDGTFSEELEKRIKHTSLASMGADMADINNDGYPELFVTDMLPRDEHRYKTSTSFENHYLFNLKKEKGFHNQYMQNSLQFNNQDGTFSEISNYSGVAASDWSWGALLFDADNDALTDIYVSNGINHDILDQDFIDFFANEVTQKMVMSGEKQNMQDIIDKMPSNPIANNFFHNEGNLKFEERGEEFGLGAKSFSNGAAYADLDNDGDLDLVVNNVNQPCFVYKNQAEQKQNHYVKLKLTGEGKNTFAIGAKIEVYAGNQIFSKQLNPARGFQSSTEYPMTIGLGKISQIDSVRIMWPSRKVTKVGKFKSDTTLNFSVKDAADVVVLPINKNITPLTAIAGNGFDAHKEDRYEDFYNERNIPVMLSQEGPKAAIGDVNGDGTDDVYICGGKGQGGQLYLQKGGSFVKSVQKIFTELAGFEDTAASFFDADGDGDKDLIVGSGGNETLVTSPDLPTRLYLNDGKGNFAINTRALPPNSMNTAVIATHDYDGDGDIDLFVGSRSVPREYGSSPRSYLYQNDGKGVFKDVGKEIAPQFLKLGMIRDASWADVDGDKIRELIVAGDWMAPVIFKYQGGKFVKMETGFDAYAGFWGCIKVADMDGDGDQDIVLGNIGENFSLRASEKLPMKIWINDFNKNGTIEKVITKVVDSKDVPILLKRELTTQFPLLKKNSLKHSEYATRSIQDLFPEDMLKSAVEKSVTYLQSAIAVNDGKGHFKLTELPYMVQISCLNAIQTQDVNHDGKQDLIVGGNFTHFIPQLGSLDACRGNVLINRGNMKFDVLLSNQSGFAIDGEVKQISPITIQGAPYLINLVNNAAPVLFKINKL</sequence>
<accession>A0A9E8N5I5</accession>
<evidence type="ECO:0000259" key="4">
    <source>
        <dbReference type="Pfam" id="PF07593"/>
    </source>
</evidence>
<dbReference type="RefSeq" id="WP_244823811.1">
    <property type="nucleotide sequence ID" value="NZ_CP112998.1"/>
</dbReference>
<dbReference type="SMART" id="SM00191">
    <property type="entry name" value="Int_alpha"/>
    <property type="match status" value="5"/>
</dbReference>
<feature type="domain" description="ASPIC/UnbV" evidence="4">
    <location>
        <begin position="536"/>
        <end position="602"/>
    </location>
</feature>
<dbReference type="SUPFAM" id="SSF69318">
    <property type="entry name" value="Integrin alpha N-terminal domain"/>
    <property type="match status" value="2"/>
</dbReference>
<name>A0A9E8N5I5_9BACT</name>
<evidence type="ECO:0000313" key="5">
    <source>
        <dbReference type="EMBL" id="WAC10219.1"/>
    </source>
</evidence>
<keyword evidence="2" id="KW-0677">Repeat</keyword>
<evidence type="ECO:0000313" key="6">
    <source>
        <dbReference type="Proteomes" id="UP001164653"/>
    </source>
</evidence>
<protein>
    <submittedName>
        <fullName evidence="5">VCBS repeat-containing protein</fullName>
    </submittedName>
</protein>
<dbReference type="Proteomes" id="UP001164653">
    <property type="component" value="Chromosome"/>
</dbReference>
<keyword evidence="1" id="KW-0732">Signal</keyword>
<dbReference type="InterPro" id="IPR011519">
    <property type="entry name" value="UnbV_ASPIC"/>
</dbReference>
<dbReference type="InterPro" id="IPR013517">
    <property type="entry name" value="FG-GAP"/>
</dbReference>
<dbReference type="InterPro" id="IPR027039">
    <property type="entry name" value="Crtac1"/>
</dbReference>
<dbReference type="Pfam" id="PF07593">
    <property type="entry name" value="UnbV_ASPIC"/>
    <property type="match status" value="1"/>
</dbReference>
<dbReference type="PANTHER" id="PTHR16026:SF0">
    <property type="entry name" value="CARTILAGE ACIDIC PROTEIN 1"/>
    <property type="match status" value="1"/>
</dbReference>
<organism evidence="5 6">
    <name type="scientific">Dyadobacter pollutisoli</name>
    <dbReference type="NCBI Taxonomy" id="2910158"/>
    <lineage>
        <taxon>Bacteria</taxon>
        <taxon>Pseudomonadati</taxon>
        <taxon>Bacteroidota</taxon>
        <taxon>Cytophagia</taxon>
        <taxon>Cytophagales</taxon>
        <taxon>Spirosomataceae</taxon>
        <taxon>Dyadobacter</taxon>
    </lineage>
</organism>
<dbReference type="KEGG" id="dpf:ON006_20955"/>
<dbReference type="PANTHER" id="PTHR16026">
    <property type="entry name" value="CARTILAGE ACIDIC PROTEIN 1"/>
    <property type="match status" value="1"/>
</dbReference>
<dbReference type="Pfam" id="PF13517">
    <property type="entry name" value="FG-GAP_3"/>
    <property type="match status" value="6"/>
</dbReference>
<dbReference type="PROSITE" id="PS51257">
    <property type="entry name" value="PROKAR_LIPOPROTEIN"/>
    <property type="match status" value="1"/>
</dbReference>
<gene>
    <name evidence="5" type="ORF">ON006_20955</name>
</gene>
<keyword evidence="3" id="KW-0325">Glycoprotein</keyword>
<dbReference type="EMBL" id="CP112998">
    <property type="protein sequence ID" value="WAC10219.1"/>
    <property type="molecule type" value="Genomic_DNA"/>
</dbReference>
<keyword evidence="6" id="KW-1185">Reference proteome</keyword>
<evidence type="ECO:0000256" key="3">
    <source>
        <dbReference type="ARBA" id="ARBA00023180"/>
    </source>
</evidence>
<dbReference type="InterPro" id="IPR013519">
    <property type="entry name" value="Int_alpha_beta-p"/>
</dbReference>
<dbReference type="AlphaFoldDB" id="A0A9E8N5I5"/>
<evidence type="ECO:0000256" key="1">
    <source>
        <dbReference type="ARBA" id="ARBA00022729"/>
    </source>
</evidence>